<dbReference type="GO" id="GO:0005737">
    <property type="term" value="C:cytoplasm"/>
    <property type="evidence" value="ECO:0007669"/>
    <property type="project" value="UniProtKB-SubCell"/>
</dbReference>
<dbReference type="EMBL" id="KV454208">
    <property type="protein sequence ID" value="ODQ62456.1"/>
    <property type="molecule type" value="Genomic_DNA"/>
</dbReference>
<dbReference type="AlphaFoldDB" id="A0A1E3PAL0"/>
<dbReference type="Gene3D" id="2.30.29.30">
    <property type="entry name" value="Pleckstrin-homology domain (PH domain)/Phosphotyrosine-binding domain (PTB)"/>
    <property type="match status" value="1"/>
</dbReference>
<comment type="similarity">
    <text evidence="3">Belongs to the LOT5 family.</text>
</comment>
<evidence type="ECO:0000313" key="8">
    <source>
        <dbReference type="Proteomes" id="UP000094112"/>
    </source>
</evidence>
<dbReference type="InterPro" id="IPR039924">
    <property type="entry name" value="ICln/Lot5/Saf5"/>
</dbReference>
<dbReference type="Proteomes" id="UP000094112">
    <property type="component" value="Unassembled WGS sequence"/>
</dbReference>
<protein>
    <recommendedName>
        <fullName evidence="4">Protein LOT5</fullName>
    </recommendedName>
</protein>
<keyword evidence="6" id="KW-0539">Nucleus</keyword>
<evidence type="ECO:0000256" key="3">
    <source>
        <dbReference type="ARBA" id="ARBA00006172"/>
    </source>
</evidence>
<name>A0A1E3PAL0_WICAA</name>
<keyword evidence="8" id="KW-1185">Reference proteome</keyword>
<accession>A0A1E3PAL0</accession>
<dbReference type="STRING" id="683960.A0A1E3PAL0"/>
<organism evidence="7 8">
    <name type="scientific">Wickerhamomyces anomalus (strain ATCC 58044 / CBS 1984 / NCYC 433 / NRRL Y-366-8)</name>
    <name type="common">Yeast</name>
    <name type="synonym">Hansenula anomala</name>
    <dbReference type="NCBI Taxonomy" id="683960"/>
    <lineage>
        <taxon>Eukaryota</taxon>
        <taxon>Fungi</taxon>
        <taxon>Dikarya</taxon>
        <taxon>Ascomycota</taxon>
        <taxon>Saccharomycotina</taxon>
        <taxon>Saccharomycetes</taxon>
        <taxon>Phaffomycetales</taxon>
        <taxon>Wickerhamomycetaceae</taxon>
        <taxon>Wickerhamomyces</taxon>
    </lineage>
</organism>
<gene>
    <name evidence="7" type="ORF">WICANDRAFT_82488</name>
</gene>
<dbReference type="OrthoDB" id="19714at2759"/>
<evidence type="ECO:0000256" key="2">
    <source>
        <dbReference type="ARBA" id="ARBA00004496"/>
    </source>
</evidence>
<evidence type="ECO:0000256" key="5">
    <source>
        <dbReference type="ARBA" id="ARBA00022490"/>
    </source>
</evidence>
<evidence type="ECO:0000256" key="6">
    <source>
        <dbReference type="ARBA" id="ARBA00023242"/>
    </source>
</evidence>
<dbReference type="InterPro" id="IPR011993">
    <property type="entry name" value="PH-like_dom_sf"/>
</dbReference>
<evidence type="ECO:0000256" key="1">
    <source>
        <dbReference type="ARBA" id="ARBA00004123"/>
    </source>
</evidence>
<proteinExistence type="inferred from homology"/>
<keyword evidence="5" id="KW-0963">Cytoplasm</keyword>
<comment type="subcellular location">
    <subcellularLocation>
        <location evidence="2">Cytoplasm</location>
    </subcellularLocation>
    <subcellularLocation>
        <location evidence="1">Nucleus</location>
    </subcellularLocation>
</comment>
<dbReference type="RefSeq" id="XP_019041663.1">
    <property type="nucleotide sequence ID" value="XM_019185387.1"/>
</dbReference>
<evidence type="ECO:0000256" key="4">
    <source>
        <dbReference type="ARBA" id="ARBA00015935"/>
    </source>
</evidence>
<dbReference type="Pfam" id="PF03517">
    <property type="entry name" value="Voldacs"/>
    <property type="match status" value="1"/>
</dbReference>
<sequence length="211" mass="24659">MVVAANDSSDLLVDLFAFNTSFIIWFNGLEKGLEISYLDIPAHAVRKNQLGQLELYIQMNYSNSGDQSPCLIEFSFTPKYWENDRYFNQEIEKLFTYEFFGLNKGSKMIFNTFNAIGKCSCFHNNNSDDYDDERSMDDADEVIDEFYEMGLDNSGNADDMTDTNEGEIKWNSGVNVKIYNDEEKFKTRSLEELDVEHNYRRFKYFKNSFLA</sequence>
<dbReference type="GeneID" id="30202633"/>
<evidence type="ECO:0000313" key="7">
    <source>
        <dbReference type="EMBL" id="ODQ62456.1"/>
    </source>
</evidence>
<dbReference type="GO" id="GO:0005634">
    <property type="term" value="C:nucleus"/>
    <property type="evidence" value="ECO:0007669"/>
    <property type="project" value="UniProtKB-SubCell"/>
</dbReference>
<reference evidence="7 8" key="1">
    <citation type="journal article" date="2016" name="Proc. Natl. Acad. Sci. U.S.A.">
        <title>Comparative genomics of biotechnologically important yeasts.</title>
        <authorList>
            <person name="Riley R."/>
            <person name="Haridas S."/>
            <person name="Wolfe K.H."/>
            <person name="Lopes M.R."/>
            <person name="Hittinger C.T."/>
            <person name="Goeker M."/>
            <person name="Salamov A.A."/>
            <person name="Wisecaver J.H."/>
            <person name="Long T.M."/>
            <person name="Calvey C.H."/>
            <person name="Aerts A.L."/>
            <person name="Barry K.W."/>
            <person name="Choi C."/>
            <person name="Clum A."/>
            <person name="Coughlan A.Y."/>
            <person name="Deshpande S."/>
            <person name="Douglass A.P."/>
            <person name="Hanson S.J."/>
            <person name="Klenk H.-P."/>
            <person name="LaButti K.M."/>
            <person name="Lapidus A."/>
            <person name="Lindquist E.A."/>
            <person name="Lipzen A.M."/>
            <person name="Meier-Kolthoff J.P."/>
            <person name="Ohm R.A."/>
            <person name="Otillar R.P."/>
            <person name="Pangilinan J.L."/>
            <person name="Peng Y."/>
            <person name="Rokas A."/>
            <person name="Rosa C.A."/>
            <person name="Scheuner C."/>
            <person name="Sibirny A.A."/>
            <person name="Slot J.C."/>
            <person name="Stielow J.B."/>
            <person name="Sun H."/>
            <person name="Kurtzman C.P."/>
            <person name="Blackwell M."/>
            <person name="Grigoriev I.V."/>
            <person name="Jeffries T.W."/>
        </authorList>
    </citation>
    <scope>NUCLEOTIDE SEQUENCE [LARGE SCALE GENOMIC DNA]</scope>
    <source>
        <strain evidence="8">ATCC 58044 / CBS 1984 / NCYC 433 / NRRL Y-366-8</strain>
    </source>
</reference>